<proteinExistence type="predicted"/>
<feature type="chain" id="PRO_5021891759" description="Lipoprotein" evidence="1">
    <location>
        <begin position="26"/>
        <end position="150"/>
    </location>
</feature>
<feature type="signal peptide" evidence="1">
    <location>
        <begin position="1"/>
        <end position="25"/>
    </location>
</feature>
<gene>
    <name evidence="2" type="ORF">MELA_02312</name>
</gene>
<keyword evidence="3" id="KW-1185">Reference proteome</keyword>
<accession>A0A564ZKR6</accession>
<dbReference type="AlphaFoldDB" id="A0A564ZKR6"/>
<organism evidence="2 3">
    <name type="scientific">Candidatus Methylomirabilis lanthanidiphila</name>
    <dbReference type="NCBI Taxonomy" id="2211376"/>
    <lineage>
        <taxon>Bacteria</taxon>
        <taxon>Candidatus Methylomirabilota</taxon>
        <taxon>Candidatus Methylomirabilia</taxon>
        <taxon>Candidatus Methylomirabilales</taxon>
        <taxon>Candidatus Methylomirabilaceae</taxon>
        <taxon>Candidatus Methylomirabilis</taxon>
    </lineage>
</organism>
<protein>
    <recommendedName>
        <fullName evidence="4">Lipoprotein</fullName>
    </recommendedName>
</protein>
<sequence>MIRNAKIALLILGGMLVASCSPYMALHQPGRMNLGVLREGTPQSNVRVEFGTPVWTGKDDQGSDVDIYRFVQGYSGGAKAARFVWHAAADVFSIGLWEIFGTPIESHFSGTKMNAVVTYDEQQKVKSIKLQDADGKAILFEDPHDTTSEE</sequence>
<name>A0A564ZKR6_9BACT</name>
<dbReference type="Proteomes" id="UP000334340">
    <property type="component" value="Unassembled WGS sequence"/>
</dbReference>
<evidence type="ECO:0000313" key="3">
    <source>
        <dbReference type="Proteomes" id="UP000334340"/>
    </source>
</evidence>
<dbReference type="PROSITE" id="PS51257">
    <property type="entry name" value="PROKAR_LIPOPROTEIN"/>
    <property type="match status" value="1"/>
</dbReference>
<reference evidence="2 3" key="1">
    <citation type="submission" date="2019-07" db="EMBL/GenBank/DDBJ databases">
        <authorList>
            <person name="Cremers G."/>
        </authorList>
    </citation>
    <scope>NUCLEOTIDE SEQUENCE [LARGE SCALE GENOMIC DNA]</scope>
</reference>
<evidence type="ECO:0008006" key="4">
    <source>
        <dbReference type="Google" id="ProtNLM"/>
    </source>
</evidence>
<evidence type="ECO:0000313" key="2">
    <source>
        <dbReference type="EMBL" id="VUZ85925.1"/>
    </source>
</evidence>
<dbReference type="EMBL" id="CABIKM010000037">
    <property type="protein sequence ID" value="VUZ85925.1"/>
    <property type="molecule type" value="Genomic_DNA"/>
</dbReference>
<keyword evidence="1" id="KW-0732">Signal</keyword>
<evidence type="ECO:0000256" key="1">
    <source>
        <dbReference type="SAM" id="SignalP"/>
    </source>
</evidence>